<feature type="region of interest" description="Disordered" evidence="2">
    <location>
        <begin position="20"/>
        <end position="76"/>
    </location>
</feature>
<dbReference type="InterPro" id="IPR038422">
    <property type="entry name" value="Cut8/Sts1_sf"/>
</dbReference>
<comment type="caution">
    <text evidence="3">The sequence shown here is derived from an EMBL/GenBank/DDBJ whole genome shotgun (WGS) entry which is preliminary data.</text>
</comment>
<keyword evidence="1" id="KW-0653">Protein transport</keyword>
<comment type="subunit">
    <text evidence="1">Binds the proteasome.</text>
</comment>
<evidence type="ECO:0000256" key="1">
    <source>
        <dbReference type="RuleBase" id="RU368013"/>
    </source>
</evidence>
<comment type="subcellular location">
    <subcellularLocation>
        <location evidence="1">Cytoplasm</location>
    </subcellularLocation>
    <subcellularLocation>
        <location evidence="1">Nucleus</location>
    </subcellularLocation>
</comment>
<dbReference type="Gene3D" id="1.20.58.1590">
    <property type="entry name" value="Tethering factor for nuclear proteasome Cut8/Sts1"/>
    <property type="match status" value="1"/>
</dbReference>
<dbReference type="Proteomes" id="UP000242180">
    <property type="component" value="Unassembled WGS sequence"/>
</dbReference>
<keyword evidence="1" id="KW-0813">Transport</keyword>
<feature type="compositionally biased region" description="Low complexity" evidence="2">
    <location>
        <begin position="34"/>
        <end position="48"/>
    </location>
</feature>
<dbReference type="GO" id="GO:0005737">
    <property type="term" value="C:cytoplasm"/>
    <property type="evidence" value="ECO:0007669"/>
    <property type="project" value="UniProtKB-SubCell"/>
</dbReference>
<dbReference type="InParanoid" id="A0A1X2H5K0"/>
<dbReference type="STRING" id="13706.A0A1X2H5K0"/>
<dbReference type="OrthoDB" id="10061064at2759"/>
<feature type="compositionally biased region" description="Acidic residues" evidence="2">
    <location>
        <begin position="60"/>
        <end position="76"/>
    </location>
</feature>
<dbReference type="InterPro" id="IPR013868">
    <property type="entry name" value="Cut8/Sts1_fam"/>
</dbReference>
<dbReference type="GO" id="GO:0005634">
    <property type="term" value="C:nucleus"/>
    <property type="evidence" value="ECO:0007669"/>
    <property type="project" value="UniProtKB-SubCell"/>
</dbReference>
<reference evidence="3 4" key="1">
    <citation type="submission" date="2016-07" db="EMBL/GenBank/DDBJ databases">
        <title>Pervasive Adenine N6-methylation of Active Genes in Fungi.</title>
        <authorList>
            <consortium name="DOE Joint Genome Institute"/>
            <person name="Mondo S.J."/>
            <person name="Dannebaum R.O."/>
            <person name="Kuo R.C."/>
            <person name="Labutti K."/>
            <person name="Haridas S."/>
            <person name="Kuo A."/>
            <person name="Salamov A."/>
            <person name="Ahrendt S.R."/>
            <person name="Lipzen A."/>
            <person name="Sullivan W."/>
            <person name="Andreopoulos W.B."/>
            <person name="Clum A."/>
            <person name="Lindquist E."/>
            <person name="Daum C."/>
            <person name="Ramamoorthy G.K."/>
            <person name="Gryganskyi A."/>
            <person name="Culley D."/>
            <person name="Magnuson J.K."/>
            <person name="James T.Y."/>
            <person name="O'Malley M.A."/>
            <person name="Stajich J.E."/>
            <person name="Spatafora J.W."/>
            <person name="Visel A."/>
            <person name="Grigoriev I.V."/>
        </authorList>
    </citation>
    <scope>NUCLEOTIDE SEQUENCE [LARGE SCALE GENOMIC DNA]</scope>
    <source>
        <strain evidence="3 4">NRRL 2496</strain>
    </source>
</reference>
<organism evidence="3 4">
    <name type="scientific">Syncephalastrum racemosum</name>
    <name type="common">Filamentous fungus</name>
    <dbReference type="NCBI Taxonomy" id="13706"/>
    <lineage>
        <taxon>Eukaryota</taxon>
        <taxon>Fungi</taxon>
        <taxon>Fungi incertae sedis</taxon>
        <taxon>Mucoromycota</taxon>
        <taxon>Mucoromycotina</taxon>
        <taxon>Mucoromycetes</taxon>
        <taxon>Mucorales</taxon>
        <taxon>Syncephalastraceae</taxon>
        <taxon>Syncephalastrum</taxon>
    </lineage>
</organism>
<dbReference type="GO" id="GO:0071630">
    <property type="term" value="P:nuclear protein quality control by the ubiquitin-proteasome system"/>
    <property type="evidence" value="ECO:0007669"/>
    <property type="project" value="UniProtKB-UniRule"/>
</dbReference>
<accession>A0A1X2H5K0</accession>
<proteinExistence type="inferred from homology"/>
<dbReference type="GO" id="GO:0015031">
    <property type="term" value="P:protein transport"/>
    <property type="evidence" value="ECO:0007669"/>
    <property type="project" value="UniProtKB-UniRule"/>
</dbReference>
<comment type="function">
    <text evidence="1">Involved in ubiquitin-mediated protein degradation. Regulatory factor in the ubiquitin/proteasome pathway that controls the turnover of proteasome substrates. Targets proteasomes to the nucleus and facilitates the degradation of nuclear proteins.</text>
</comment>
<evidence type="ECO:0000313" key="3">
    <source>
        <dbReference type="EMBL" id="ORY93748.1"/>
    </source>
</evidence>
<dbReference type="EMBL" id="MCGN01000008">
    <property type="protein sequence ID" value="ORY93748.1"/>
    <property type="molecule type" value="Genomic_DNA"/>
</dbReference>
<protein>
    <recommendedName>
        <fullName evidence="1">Tethering factor for nuclear proteasome STS1</fullName>
    </recommendedName>
</protein>
<keyword evidence="4" id="KW-1185">Reference proteome</keyword>
<dbReference type="Pfam" id="PF08559">
    <property type="entry name" value="Cut8"/>
    <property type="match status" value="1"/>
</dbReference>
<comment type="similarity">
    <text evidence="1">Belongs to the cut8/STS1 family.</text>
</comment>
<sequence>MSQSQNSVFRQQQVLYKSTHYYGLPKSTPSYPLSSRSISNNDGGSSSGARDKGRKRRASEDEEMTTIERFEEDDEAPTDVWHSCSVSATKRNRIQEKQVPLNKLLELLGKDELVELVSGLIDNNPQLQEEVDAMLAAHAAENPDLARNAKDAY</sequence>
<keyword evidence="1" id="KW-0963">Cytoplasm</keyword>
<evidence type="ECO:0000256" key="2">
    <source>
        <dbReference type="SAM" id="MobiDB-lite"/>
    </source>
</evidence>
<evidence type="ECO:0000313" key="4">
    <source>
        <dbReference type="Proteomes" id="UP000242180"/>
    </source>
</evidence>
<name>A0A1X2H5K0_SYNRA</name>
<keyword evidence="1" id="KW-0539">Nucleus</keyword>
<dbReference type="AlphaFoldDB" id="A0A1X2H5K0"/>
<dbReference type="GO" id="GO:0031144">
    <property type="term" value="P:proteasome localization"/>
    <property type="evidence" value="ECO:0007669"/>
    <property type="project" value="UniProtKB-UniRule"/>
</dbReference>
<gene>
    <name evidence="3" type="ORF">BCR43DRAFT_495258</name>
</gene>